<feature type="non-terminal residue" evidence="1">
    <location>
        <position position="1"/>
    </location>
</feature>
<keyword evidence="2" id="KW-1185">Reference proteome</keyword>
<accession>A0AAV6M2U0</accession>
<evidence type="ECO:0000313" key="1">
    <source>
        <dbReference type="EMBL" id="KAG6574235.1"/>
    </source>
</evidence>
<evidence type="ECO:0000313" key="2">
    <source>
        <dbReference type="Proteomes" id="UP000685013"/>
    </source>
</evidence>
<protein>
    <recommendedName>
        <fullName evidence="3">PPM-type phosphatase domain-containing protein</fullName>
    </recommendedName>
</protein>
<organism evidence="1 2">
    <name type="scientific">Cucurbita argyrosperma subsp. sororia</name>
    <dbReference type="NCBI Taxonomy" id="37648"/>
    <lineage>
        <taxon>Eukaryota</taxon>
        <taxon>Viridiplantae</taxon>
        <taxon>Streptophyta</taxon>
        <taxon>Embryophyta</taxon>
        <taxon>Tracheophyta</taxon>
        <taxon>Spermatophyta</taxon>
        <taxon>Magnoliopsida</taxon>
        <taxon>eudicotyledons</taxon>
        <taxon>Gunneridae</taxon>
        <taxon>Pentapetalae</taxon>
        <taxon>rosids</taxon>
        <taxon>fabids</taxon>
        <taxon>Cucurbitales</taxon>
        <taxon>Cucurbitaceae</taxon>
        <taxon>Cucurbiteae</taxon>
        <taxon>Cucurbita</taxon>
    </lineage>
</organism>
<dbReference type="EMBL" id="JAGKQH010000018">
    <property type="protein sequence ID" value="KAG6574235.1"/>
    <property type="molecule type" value="Genomic_DNA"/>
</dbReference>
<name>A0AAV6M2U0_9ROSI</name>
<gene>
    <name evidence="1" type="ORF">SDJN03_28122</name>
</gene>
<evidence type="ECO:0008006" key="3">
    <source>
        <dbReference type="Google" id="ProtNLM"/>
    </source>
</evidence>
<dbReference type="AlphaFoldDB" id="A0AAV6M2U0"/>
<reference evidence="1 2" key="1">
    <citation type="journal article" date="2021" name="Hortic Res">
        <title>The domestication of Cucurbita argyrosperma as revealed by the genome of its wild relative.</title>
        <authorList>
            <person name="Barrera-Redondo J."/>
            <person name="Sanchez-de la Vega G."/>
            <person name="Aguirre-Liguori J.A."/>
            <person name="Castellanos-Morales G."/>
            <person name="Gutierrez-Guerrero Y.T."/>
            <person name="Aguirre-Dugua X."/>
            <person name="Aguirre-Planter E."/>
            <person name="Tenaillon M.I."/>
            <person name="Lira-Saade R."/>
            <person name="Eguiarte L.E."/>
        </authorList>
    </citation>
    <scope>NUCLEOTIDE SEQUENCE [LARGE SCALE GENOMIC DNA]</scope>
    <source>
        <strain evidence="1">JBR-2021</strain>
    </source>
</reference>
<comment type="caution">
    <text evidence="1">The sequence shown here is derived from an EMBL/GenBank/DDBJ whole genome shotgun (WGS) entry which is preliminary data.</text>
</comment>
<sequence length="111" mass="12419">MDDEVNSKEGEMVVGNCGDCRAVLCDHHKECMRIDGEAKQEEKEIKYYGTWMVPLPLHLYKPNLSALLSSATHAYTACNFSPPAFGLSDSLLPLASPFFDPSVGWRLNKKR</sequence>
<proteinExistence type="predicted"/>
<dbReference type="Proteomes" id="UP000685013">
    <property type="component" value="Chromosome 18"/>
</dbReference>